<evidence type="ECO:0000313" key="1">
    <source>
        <dbReference type="EMBL" id="AGW47721.1"/>
    </source>
</evidence>
<reference evidence="1" key="1">
    <citation type="journal article" date="2014" name="Funct. Integr. Genomics">
        <title>The barley Frost resistance-H2 locus.</title>
        <authorList>
            <person name="Pasquariello M."/>
            <person name="Barabaschi D."/>
            <person name="Himmelbach A."/>
            <person name="Steuernagel B."/>
            <person name="Ariyadasa R."/>
            <person name="Stein N."/>
            <person name="Gandolfi F."/>
            <person name="Tenedini E."/>
            <person name="Bernardis I."/>
            <person name="Tagliafico E."/>
            <person name="Pecchioni N."/>
            <person name="Francia E."/>
        </authorList>
    </citation>
    <scope>NUCLEOTIDE SEQUENCE</scope>
</reference>
<protein>
    <submittedName>
        <fullName evidence="1">Uncharacterized protein</fullName>
    </submittedName>
</protein>
<organism evidence="1">
    <name type="scientific">Hordeum vulgare subsp. vulgare</name>
    <name type="common">Domesticated barley</name>
    <dbReference type="NCBI Taxonomy" id="112509"/>
    <lineage>
        <taxon>Eukaryota</taxon>
        <taxon>Viridiplantae</taxon>
        <taxon>Streptophyta</taxon>
        <taxon>Embryophyta</taxon>
        <taxon>Tracheophyta</taxon>
        <taxon>Spermatophyta</taxon>
        <taxon>Magnoliopsida</taxon>
        <taxon>Liliopsida</taxon>
        <taxon>Poales</taxon>
        <taxon>Poaceae</taxon>
        <taxon>BOP clade</taxon>
        <taxon>Pooideae</taxon>
        <taxon>Triticodae</taxon>
        <taxon>Triticeae</taxon>
        <taxon>Hordeinae</taxon>
        <taxon>Hordeum</taxon>
    </lineage>
</organism>
<name>A0A023INH1_HORVV</name>
<dbReference type="AlphaFoldDB" id="A0A023INH1"/>
<dbReference type="EMBL" id="KF686739">
    <property type="protein sequence ID" value="AGW47721.1"/>
    <property type="molecule type" value="Genomic_DNA"/>
</dbReference>
<sequence>MASLIPCPDAPHADALPRSPLADASSLSGVHIKCMMKCRRAIGILGIFENYCGEVLMPKIES</sequence>
<accession>A0A023INH1</accession>
<proteinExistence type="predicted"/>